<gene>
    <name evidence="3" type="ORF">E8A74_14195</name>
</gene>
<dbReference type="EMBL" id="SSMQ01000012">
    <property type="protein sequence ID" value="TKD08931.1"/>
    <property type="molecule type" value="Genomic_DNA"/>
</dbReference>
<dbReference type="AlphaFoldDB" id="A0A4U1JF75"/>
<evidence type="ECO:0000256" key="2">
    <source>
        <dbReference type="SAM" id="SignalP"/>
    </source>
</evidence>
<accession>A0A4U1JF75</accession>
<sequence length="301" mass="32725">MSRMALLTRFAPLTLGASLFVAGTAYAQPSEDGFDKDAEDTMAGKANDKEEAAAGDKMPGEKEKKKEDSGDAGIWDTKEDPTKAYRYVGLRYRHAIIPKAILNLFTDGGATVGVPMGGLEFGTRRDRLEYIFSLSYADYSKGEMLFKGKGQPVTAYERVQSDLAVIYGKVEILYEVPLDSRSRFSLLFGGGVGIGGVIGDLRRRQVYPGSGSDPGVPSQWNDCTAFGEPDATYCDVDNGHFGDYAEPSWASGGSKPFIFPWIAVPQVSFRYKPIKMLQARADVGFAISSGVYFGASIDYIL</sequence>
<keyword evidence="2" id="KW-0732">Signal</keyword>
<comment type="caution">
    <text evidence="3">The sequence shown here is derived from an EMBL/GenBank/DDBJ whole genome shotgun (WGS) entry which is preliminary data.</text>
</comment>
<organism evidence="3 4">
    <name type="scientific">Polyangium fumosum</name>
    <dbReference type="NCBI Taxonomy" id="889272"/>
    <lineage>
        <taxon>Bacteria</taxon>
        <taxon>Pseudomonadati</taxon>
        <taxon>Myxococcota</taxon>
        <taxon>Polyangia</taxon>
        <taxon>Polyangiales</taxon>
        <taxon>Polyangiaceae</taxon>
        <taxon>Polyangium</taxon>
    </lineage>
</organism>
<evidence type="ECO:0000256" key="1">
    <source>
        <dbReference type="SAM" id="MobiDB-lite"/>
    </source>
</evidence>
<keyword evidence="4" id="KW-1185">Reference proteome</keyword>
<protein>
    <recommendedName>
        <fullName evidence="5">Outer membrane protein beta-barrel domain-containing protein</fullName>
    </recommendedName>
</protein>
<evidence type="ECO:0000313" key="4">
    <source>
        <dbReference type="Proteomes" id="UP000309215"/>
    </source>
</evidence>
<reference evidence="3 4" key="1">
    <citation type="submission" date="2019-04" db="EMBL/GenBank/DDBJ databases">
        <authorList>
            <person name="Li Y."/>
            <person name="Wang J."/>
        </authorList>
    </citation>
    <scope>NUCLEOTIDE SEQUENCE [LARGE SCALE GENOMIC DNA]</scope>
    <source>
        <strain evidence="3 4">DSM 14668</strain>
    </source>
</reference>
<proteinExistence type="predicted"/>
<feature type="signal peptide" evidence="2">
    <location>
        <begin position="1"/>
        <end position="27"/>
    </location>
</feature>
<feature type="chain" id="PRO_5020905484" description="Outer membrane protein beta-barrel domain-containing protein" evidence="2">
    <location>
        <begin position="28"/>
        <end position="301"/>
    </location>
</feature>
<feature type="compositionally biased region" description="Basic and acidic residues" evidence="1">
    <location>
        <begin position="46"/>
        <end position="69"/>
    </location>
</feature>
<name>A0A4U1JF75_9BACT</name>
<feature type="region of interest" description="Disordered" evidence="1">
    <location>
        <begin position="30"/>
        <end position="75"/>
    </location>
</feature>
<dbReference type="Proteomes" id="UP000309215">
    <property type="component" value="Unassembled WGS sequence"/>
</dbReference>
<dbReference type="OrthoDB" id="5506973at2"/>
<evidence type="ECO:0008006" key="5">
    <source>
        <dbReference type="Google" id="ProtNLM"/>
    </source>
</evidence>
<evidence type="ECO:0000313" key="3">
    <source>
        <dbReference type="EMBL" id="TKD08931.1"/>
    </source>
</evidence>
<dbReference type="RefSeq" id="WP_136929528.1">
    <property type="nucleotide sequence ID" value="NZ_SSMQ01000012.1"/>
</dbReference>